<evidence type="ECO:0000259" key="5">
    <source>
        <dbReference type="PROSITE" id="PS50931"/>
    </source>
</evidence>
<dbReference type="CDD" id="cd08422">
    <property type="entry name" value="PBP2_CrgA_like"/>
    <property type="match status" value="1"/>
</dbReference>
<reference evidence="7" key="1">
    <citation type="submission" date="2017-05" db="EMBL/GenBank/DDBJ databases">
        <authorList>
            <person name="Lin X."/>
        </authorList>
    </citation>
    <scope>NUCLEOTIDE SEQUENCE [LARGE SCALE GENOMIC DNA]</scope>
    <source>
        <strain evidence="7">JLT2012</strain>
    </source>
</reference>
<dbReference type="InterPro" id="IPR036390">
    <property type="entry name" value="WH_DNA-bd_sf"/>
</dbReference>
<organism evidence="6 7">
    <name type="scientific">Pacificimonas flava</name>
    <dbReference type="NCBI Taxonomy" id="1234595"/>
    <lineage>
        <taxon>Bacteria</taxon>
        <taxon>Pseudomonadati</taxon>
        <taxon>Pseudomonadota</taxon>
        <taxon>Alphaproteobacteria</taxon>
        <taxon>Sphingomonadales</taxon>
        <taxon>Sphingosinicellaceae</taxon>
        <taxon>Pacificimonas</taxon>
    </lineage>
</organism>
<dbReference type="InterPro" id="IPR005119">
    <property type="entry name" value="LysR_subst-bd"/>
</dbReference>
<dbReference type="GO" id="GO:0043565">
    <property type="term" value="F:sequence-specific DNA binding"/>
    <property type="evidence" value="ECO:0007669"/>
    <property type="project" value="TreeGrafter"/>
</dbReference>
<dbReference type="PANTHER" id="PTHR30537:SF5">
    <property type="entry name" value="HTH-TYPE TRANSCRIPTIONAL ACTIVATOR TTDR-RELATED"/>
    <property type="match status" value="1"/>
</dbReference>
<dbReference type="InterPro" id="IPR058163">
    <property type="entry name" value="LysR-type_TF_proteobact-type"/>
</dbReference>
<dbReference type="Proteomes" id="UP000198462">
    <property type="component" value="Unassembled WGS sequence"/>
</dbReference>
<feature type="domain" description="HTH lysR-type" evidence="5">
    <location>
        <begin position="4"/>
        <end position="61"/>
    </location>
</feature>
<name>A0A219B3P1_9SPHN</name>
<dbReference type="Gene3D" id="1.10.10.10">
    <property type="entry name" value="Winged helix-like DNA-binding domain superfamily/Winged helix DNA-binding domain"/>
    <property type="match status" value="1"/>
</dbReference>
<sequence length="309" mass="33781">MEQLDLDDWRAFVAVADTGTFTAGASSLGWSVPTVSKRVAALERRLGVSLFHRTSRRLALSPTGETVLPSAREHVRGLAAVEDSLRERDCAPGGRIRMSAPVSFSIAHLGGPLTSFLRDWPDIDLDLRISDETIDLVGGGFDLALRIGRLPDSSLKARKLCDIRMPLVAAPAYLAAAGRPQHPDDLKRHQAIVYAQVRDPTRWTFRHDLEGERTVEVSPRLTVDNGDLGLEALRAGLGLTVQPEFFIYDDLASGTLEEVMLPWSMPPVGAYIVTPPSALRPRRVSLLIEHLASSLARLPWAYGAHPSST</sequence>
<dbReference type="SUPFAM" id="SSF53850">
    <property type="entry name" value="Periplasmic binding protein-like II"/>
    <property type="match status" value="1"/>
</dbReference>
<dbReference type="PANTHER" id="PTHR30537">
    <property type="entry name" value="HTH-TYPE TRANSCRIPTIONAL REGULATOR"/>
    <property type="match status" value="1"/>
</dbReference>
<dbReference type="Pfam" id="PF03466">
    <property type="entry name" value="LysR_substrate"/>
    <property type="match status" value="1"/>
</dbReference>
<keyword evidence="7" id="KW-1185">Reference proteome</keyword>
<dbReference type="InterPro" id="IPR036388">
    <property type="entry name" value="WH-like_DNA-bd_sf"/>
</dbReference>
<keyword evidence="2" id="KW-0805">Transcription regulation</keyword>
<comment type="similarity">
    <text evidence="1">Belongs to the LysR transcriptional regulatory family.</text>
</comment>
<dbReference type="FunFam" id="1.10.10.10:FF:000001">
    <property type="entry name" value="LysR family transcriptional regulator"/>
    <property type="match status" value="1"/>
</dbReference>
<dbReference type="Gene3D" id="3.40.190.290">
    <property type="match status" value="1"/>
</dbReference>
<evidence type="ECO:0000256" key="3">
    <source>
        <dbReference type="ARBA" id="ARBA00023125"/>
    </source>
</evidence>
<dbReference type="InterPro" id="IPR000847">
    <property type="entry name" value="LysR_HTH_N"/>
</dbReference>
<dbReference type="Pfam" id="PF00126">
    <property type="entry name" value="HTH_1"/>
    <property type="match status" value="1"/>
</dbReference>
<dbReference type="RefSeq" id="WP_088711759.1">
    <property type="nucleotide sequence ID" value="NZ_NFZT01000001.1"/>
</dbReference>
<dbReference type="GO" id="GO:0006351">
    <property type="term" value="P:DNA-templated transcription"/>
    <property type="evidence" value="ECO:0007669"/>
    <property type="project" value="TreeGrafter"/>
</dbReference>
<dbReference type="OrthoDB" id="9812435at2"/>
<dbReference type="SUPFAM" id="SSF46785">
    <property type="entry name" value="Winged helix' DNA-binding domain"/>
    <property type="match status" value="1"/>
</dbReference>
<evidence type="ECO:0000256" key="1">
    <source>
        <dbReference type="ARBA" id="ARBA00009437"/>
    </source>
</evidence>
<protein>
    <submittedName>
        <fullName evidence="6">LysR family transcriptional regulator</fullName>
    </submittedName>
</protein>
<dbReference type="EMBL" id="NFZT01000001">
    <property type="protein sequence ID" value="OWV32970.1"/>
    <property type="molecule type" value="Genomic_DNA"/>
</dbReference>
<gene>
    <name evidence="6" type="ORF">B5C34_05510</name>
</gene>
<evidence type="ECO:0000313" key="6">
    <source>
        <dbReference type="EMBL" id="OWV32970.1"/>
    </source>
</evidence>
<dbReference type="PROSITE" id="PS50931">
    <property type="entry name" value="HTH_LYSR"/>
    <property type="match status" value="1"/>
</dbReference>
<proteinExistence type="inferred from homology"/>
<evidence type="ECO:0000256" key="4">
    <source>
        <dbReference type="ARBA" id="ARBA00023163"/>
    </source>
</evidence>
<accession>A0A219B3P1</accession>
<evidence type="ECO:0000313" key="7">
    <source>
        <dbReference type="Proteomes" id="UP000198462"/>
    </source>
</evidence>
<evidence type="ECO:0000256" key="2">
    <source>
        <dbReference type="ARBA" id="ARBA00023015"/>
    </source>
</evidence>
<keyword evidence="4" id="KW-0804">Transcription</keyword>
<dbReference type="AlphaFoldDB" id="A0A219B3P1"/>
<keyword evidence="3" id="KW-0238">DNA-binding</keyword>
<comment type="caution">
    <text evidence="6">The sequence shown here is derived from an EMBL/GenBank/DDBJ whole genome shotgun (WGS) entry which is preliminary data.</text>
</comment>
<dbReference type="GO" id="GO:0003700">
    <property type="term" value="F:DNA-binding transcription factor activity"/>
    <property type="evidence" value="ECO:0007669"/>
    <property type="project" value="InterPro"/>
</dbReference>